<evidence type="ECO:0000313" key="20">
    <source>
        <dbReference type="Proteomes" id="UP000177838"/>
    </source>
</evidence>
<name>A0A1G2QIB7_9BACT</name>
<dbReference type="GO" id="GO:0006284">
    <property type="term" value="P:base-excision repair"/>
    <property type="evidence" value="ECO:0007669"/>
    <property type="project" value="InterPro"/>
</dbReference>
<keyword evidence="13" id="KW-0511">Multifunctional enzyme</keyword>
<dbReference type="Pfam" id="PF06827">
    <property type="entry name" value="zf-FPG_IleRS"/>
    <property type="match status" value="1"/>
</dbReference>
<dbReference type="AlphaFoldDB" id="A0A1G2QIB7"/>
<keyword evidence="7 16" id="KW-0863">Zinc-finger</keyword>
<feature type="domain" description="Formamidopyrimidine-DNA glycosylase catalytic" evidence="18">
    <location>
        <begin position="2"/>
        <end position="135"/>
    </location>
</feature>
<comment type="catalytic activity">
    <reaction evidence="15">
        <text>2'-deoxyribonucleotide-(2'-deoxyribose 5'-phosphate)-2'-deoxyribonucleotide-DNA = a 3'-end 2'-deoxyribonucleotide-(2,3-dehydro-2,3-deoxyribose 5'-phosphate)-DNA + a 5'-end 5'-phospho-2'-deoxyribonucleoside-DNA + H(+)</text>
        <dbReference type="Rhea" id="RHEA:66592"/>
        <dbReference type="Rhea" id="RHEA-COMP:13180"/>
        <dbReference type="Rhea" id="RHEA-COMP:16897"/>
        <dbReference type="Rhea" id="RHEA-COMP:17067"/>
        <dbReference type="ChEBI" id="CHEBI:15378"/>
        <dbReference type="ChEBI" id="CHEBI:136412"/>
        <dbReference type="ChEBI" id="CHEBI:157695"/>
        <dbReference type="ChEBI" id="CHEBI:167181"/>
        <dbReference type="EC" id="4.2.99.18"/>
    </reaction>
</comment>
<dbReference type="PROSITE" id="PS51068">
    <property type="entry name" value="FPG_CAT"/>
    <property type="match status" value="1"/>
</dbReference>
<keyword evidence="14" id="KW-0326">Glycosidase</keyword>
<reference evidence="19 20" key="1">
    <citation type="journal article" date="2016" name="Nat. Commun.">
        <title>Thousands of microbial genomes shed light on interconnected biogeochemical processes in an aquifer system.</title>
        <authorList>
            <person name="Anantharaman K."/>
            <person name="Brown C.T."/>
            <person name="Hug L.A."/>
            <person name="Sharon I."/>
            <person name="Castelle C.J."/>
            <person name="Probst A.J."/>
            <person name="Thomas B.C."/>
            <person name="Singh A."/>
            <person name="Wilkins M.J."/>
            <person name="Karaoz U."/>
            <person name="Brodie E.L."/>
            <person name="Williams K.H."/>
            <person name="Hubbard S.S."/>
            <person name="Banfield J.F."/>
        </authorList>
    </citation>
    <scope>NUCLEOTIDE SEQUENCE [LARGE SCALE GENOMIC DNA]</scope>
</reference>
<dbReference type="GO" id="GO:0003684">
    <property type="term" value="F:damaged DNA binding"/>
    <property type="evidence" value="ECO:0007669"/>
    <property type="project" value="InterPro"/>
</dbReference>
<dbReference type="Pfam" id="PF06831">
    <property type="entry name" value="H2TH"/>
    <property type="match status" value="1"/>
</dbReference>
<dbReference type="PROSITE" id="PS01242">
    <property type="entry name" value="ZF_FPG_1"/>
    <property type="match status" value="1"/>
</dbReference>
<evidence type="ECO:0000256" key="16">
    <source>
        <dbReference type="PROSITE-ProRule" id="PRU00391"/>
    </source>
</evidence>
<dbReference type="Pfam" id="PF01149">
    <property type="entry name" value="Fapy_DNA_glyco"/>
    <property type="match status" value="1"/>
</dbReference>
<keyword evidence="10" id="KW-0238">DNA-binding</keyword>
<dbReference type="SMART" id="SM00898">
    <property type="entry name" value="Fapy_DNA_glyco"/>
    <property type="match status" value="1"/>
</dbReference>
<keyword evidence="8" id="KW-0378">Hydrolase</keyword>
<dbReference type="NCBIfam" id="TIGR00577">
    <property type="entry name" value="fpg"/>
    <property type="match status" value="1"/>
</dbReference>
<dbReference type="InterPro" id="IPR000214">
    <property type="entry name" value="Znf_DNA_glyclase/AP_lyase"/>
</dbReference>
<evidence type="ECO:0000259" key="18">
    <source>
        <dbReference type="PROSITE" id="PS51068"/>
    </source>
</evidence>
<evidence type="ECO:0000259" key="17">
    <source>
        <dbReference type="PROSITE" id="PS51066"/>
    </source>
</evidence>
<comment type="subunit">
    <text evidence="4">Monomer.</text>
</comment>
<dbReference type="Proteomes" id="UP000177838">
    <property type="component" value="Unassembled WGS sequence"/>
</dbReference>
<dbReference type="Gene3D" id="1.10.8.50">
    <property type="match status" value="1"/>
</dbReference>
<dbReference type="PANTHER" id="PTHR22993:SF9">
    <property type="entry name" value="FORMAMIDOPYRIMIDINE-DNA GLYCOSYLASE"/>
    <property type="match status" value="1"/>
</dbReference>
<evidence type="ECO:0000256" key="7">
    <source>
        <dbReference type="ARBA" id="ARBA00022771"/>
    </source>
</evidence>
<evidence type="ECO:0000256" key="10">
    <source>
        <dbReference type="ARBA" id="ARBA00023125"/>
    </source>
</evidence>
<evidence type="ECO:0000256" key="12">
    <source>
        <dbReference type="ARBA" id="ARBA00023239"/>
    </source>
</evidence>
<dbReference type="SMART" id="SM01232">
    <property type="entry name" value="H2TH"/>
    <property type="match status" value="1"/>
</dbReference>
<dbReference type="InterPro" id="IPR015887">
    <property type="entry name" value="DNA_glyclase_Znf_dom_DNA_BS"/>
</dbReference>
<feature type="domain" description="FPG-type" evidence="17">
    <location>
        <begin position="259"/>
        <end position="293"/>
    </location>
</feature>
<dbReference type="STRING" id="1802439.A2589_00265"/>
<evidence type="ECO:0000256" key="2">
    <source>
        <dbReference type="ARBA" id="ARBA00001947"/>
    </source>
</evidence>
<dbReference type="InterPro" id="IPR035937">
    <property type="entry name" value="FPG_N"/>
</dbReference>
<evidence type="ECO:0000256" key="1">
    <source>
        <dbReference type="ARBA" id="ARBA00001668"/>
    </source>
</evidence>
<dbReference type="SUPFAM" id="SSF57716">
    <property type="entry name" value="Glucocorticoid receptor-like (DNA-binding domain)"/>
    <property type="match status" value="1"/>
</dbReference>
<comment type="caution">
    <text evidence="19">The sequence shown here is derived from an EMBL/GenBank/DDBJ whole genome shotgun (WGS) entry which is preliminary data.</text>
</comment>
<dbReference type="SUPFAM" id="SSF46946">
    <property type="entry name" value="S13-like H2TH domain"/>
    <property type="match status" value="1"/>
</dbReference>
<keyword evidence="5" id="KW-0479">Metal-binding</keyword>
<dbReference type="InterPro" id="IPR010663">
    <property type="entry name" value="Znf_FPG/IleRS"/>
</dbReference>
<organism evidence="19 20">
    <name type="scientific">Candidatus Vogelbacteria bacterium RIFOXYD1_FULL_46_19</name>
    <dbReference type="NCBI Taxonomy" id="1802439"/>
    <lineage>
        <taxon>Bacteria</taxon>
        <taxon>Candidatus Vogeliibacteriota</taxon>
    </lineage>
</organism>
<dbReference type="InterPro" id="IPR020629">
    <property type="entry name" value="FPG_Glyclase"/>
</dbReference>
<evidence type="ECO:0000256" key="6">
    <source>
        <dbReference type="ARBA" id="ARBA00022763"/>
    </source>
</evidence>
<dbReference type="GO" id="GO:0008270">
    <property type="term" value="F:zinc ion binding"/>
    <property type="evidence" value="ECO:0007669"/>
    <property type="project" value="UniProtKB-KW"/>
</dbReference>
<accession>A0A1G2QIB7</accession>
<keyword evidence="12" id="KW-0456">Lyase</keyword>
<proteinExistence type="inferred from homology"/>
<dbReference type="PROSITE" id="PS51066">
    <property type="entry name" value="ZF_FPG_2"/>
    <property type="match status" value="1"/>
</dbReference>
<dbReference type="InterPro" id="IPR012319">
    <property type="entry name" value="FPG_cat"/>
</dbReference>
<dbReference type="PANTHER" id="PTHR22993">
    <property type="entry name" value="FORMAMIDOPYRIMIDINE-DNA GLYCOSYLASE"/>
    <property type="match status" value="1"/>
</dbReference>
<keyword evidence="9" id="KW-0862">Zinc</keyword>
<dbReference type="EMBL" id="MHTK01000002">
    <property type="protein sequence ID" value="OHA60103.1"/>
    <property type="molecule type" value="Genomic_DNA"/>
</dbReference>
<evidence type="ECO:0000256" key="9">
    <source>
        <dbReference type="ARBA" id="ARBA00022833"/>
    </source>
</evidence>
<dbReference type="GO" id="GO:0140078">
    <property type="term" value="F:class I DNA-(apurinic or apyrimidinic site) endonuclease activity"/>
    <property type="evidence" value="ECO:0007669"/>
    <property type="project" value="UniProtKB-EC"/>
</dbReference>
<sequence>MPELPEVETVARDLNRVLKNHVIKKVVVRVPKMILPLSAEDFGSGLKTWSIEKVSRRAKIIVINLSKPKAKAKKFLLIHLKMTGQLIWMPKIGQAVIGGHPQPGGGHNLPHKHTHAEFHFQDGSVLYFNDMRKFGWLKLVTESEKEIILSPHGVEPLAKDFSLTIFTNLITKYPNRTLKHTLLDQKLIAGLGNIYVDEACFKTGVLPTRPVHTLSRSDLTKLHQEIVAVLKLSIKKKGTSARNYVRADGTKGGFVPYLNVYGRAGLACKQCGNLISKTKHAGRGTHFCSKCQK</sequence>
<evidence type="ECO:0000313" key="19">
    <source>
        <dbReference type="EMBL" id="OHA60103.1"/>
    </source>
</evidence>
<evidence type="ECO:0000256" key="3">
    <source>
        <dbReference type="ARBA" id="ARBA00009409"/>
    </source>
</evidence>
<evidence type="ECO:0000256" key="14">
    <source>
        <dbReference type="ARBA" id="ARBA00023295"/>
    </source>
</evidence>
<dbReference type="InterPro" id="IPR015886">
    <property type="entry name" value="H2TH_FPG"/>
</dbReference>
<dbReference type="NCBIfam" id="NF002211">
    <property type="entry name" value="PRK01103.1"/>
    <property type="match status" value="1"/>
</dbReference>
<evidence type="ECO:0000256" key="5">
    <source>
        <dbReference type="ARBA" id="ARBA00022723"/>
    </source>
</evidence>
<evidence type="ECO:0000256" key="13">
    <source>
        <dbReference type="ARBA" id="ARBA00023268"/>
    </source>
</evidence>
<dbReference type="CDD" id="cd08966">
    <property type="entry name" value="EcFpg-like_N"/>
    <property type="match status" value="1"/>
</dbReference>
<dbReference type="Gene3D" id="3.20.190.10">
    <property type="entry name" value="MutM-like, N-terminal"/>
    <property type="match status" value="1"/>
</dbReference>
<gene>
    <name evidence="19" type="ORF">A2589_00265</name>
</gene>
<evidence type="ECO:0000256" key="15">
    <source>
        <dbReference type="ARBA" id="ARBA00044632"/>
    </source>
</evidence>
<comment type="catalytic activity">
    <reaction evidence="1">
        <text>Hydrolysis of DNA containing ring-opened 7-methylguanine residues, releasing 2,6-diamino-4-hydroxy-5-(N-methyl)formamidopyrimidine.</text>
        <dbReference type="EC" id="3.2.2.23"/>
    </reaction>
</comment>
<comment type="cofactor">
    <cofactor evidence="2">
        <name>Zn(2+)</name>
        <dbReference type="ChEBI" id="CHEBI:29105"/>
    </cofactor>
</comment>
<evidence type="ECO:0000256" key="4">
    <source>
        <dbReference type="ARBA" id="ARBA00011245"/>
    </source>
</evidence>
<evidence type="ECO:0000256" key="11">
    <source>
        <dbReference type="ARBA" id="ARBA00023204"/>
    </source>
</evidence>
<dbReference type="FunFam" id="1.10.8.50:FF:000003">
    <property type="entry name" value="Formamidopyrimidine-DNA glycosylase"/>
    <property type="match status" value="1"/>
</dbReference>
<evidence type="ECO:0000256" key="8">
    <source>
        <dbReference type="ARBA" id="ARBA00022801"/>
    </source>
</evidence>
<keyword evidence="6" id="KW-0227">DNA damage</keyword>
<dbReference type="GO" id="GO:0034039">
    <property type="term" value="F:8-oxo-7,8-dihydroguanine DNA N-glycosylase activity"/>
    <property type="evidence" value="ECO:0007669"/>
    <property type="project" value="TreeGrafter"/>
</dbReference>
<dbReference type="SUPFAM" id="SSF81624">
    <property type="entry name" value="N-terminal domain of MutM-like DNA repair proteins"/>
    <property type="match status" value="1"/>
</dbReference>
<keyword evidence="11" id="KW-0234">DNA repair</keyword>
<dbReference type="InterPro" id="IPR010979">
    <property type="entry name" value="Ribosomal_uS13-like_H2TH"/>
</dbReference>
<comment type="similarity">
    <text evidence="3">Belongs to the FPG family.</text>
</comment>
<protein>
    <submittedName>
        <fullName evidence="19">DNA-formamidopyrimidine glycosylase</fullName>
    </submittedName>
</protein>